<dbReference type="Pfam" id="PF04548">
    <property type="entry name" value="AIG1"/>
    <property type="match status" value="2"/>
</dbReference>
<name>A0AAD9DXR5_9TELE</name>
<feature type="domain" description="AIG1-type G" evidence="6">
    <location>
        <begin position="32"/>
        <end position="234"/>
    </location>
</feature>
<proteinExistence type="inferred from homology"/>
<evidence type="ECO:0000256" key="4">
    <source>
        <dbReference type="SAM" id="Coils"/>
    </source>
</evidence>
<accession>A0AAD9DXR5</accession>
<dbReference type="EMBL" id="JAROKS010000014">
    <property type="protein sequence ID" value="KAK1796864.1"/>
    <property type="molecule type" value="Genomic_DNA"/>
</dbReference>
<dbReference type="PANTHER" id="PTHR10903:SF148">
    <property type="entry name" value="LEUCINE-RICH REPEAT-CONTAINING PROTEIN DDB_G0290503"/>
    <property type="match status" value="1"/>
</dbReference>
<evidence type="ECO:0000256" key="5">
    <source>
        <dbReference type="SAM" id="MobiDB-lite"/>
    </source>
</evidence>
<evidence type="ECO:0000256" key="2">
    <source>
        <dbReference type="ARBA" id="ARBA00022741"/>
    </source>
</evidence>
<feature type="region of interest" description="Disordered" evidence="5">
    <location>
        <begin position="661"/>
        <end position="682"/>
    </location>
</feature>
<dbReference type="FunFam" id="3.40.50.300:FF:002274">
    <property type="entry name" value="Si:dkeyp-69e1.8"/>
    <property type="match status" value="1"/>
</dbReference>
<dbReference type="InterPro" id="IPR027417">
    <property type="entry name" value="P-loop_NTPase"/>
</dbReference>
<sequence length="682" mass="77732">MEPQSENATGAEARQQTAAKTEESMPHGNPLLPELCLVLLGRKGTGKSSVGNTLLGLAGVFESGKPTEECVKRQADIAGHRVTVVDTPGWEWYYSGNGTPGWVRRETMRSVSLCPPGPHALLLVVRSCASVTGDYYQQIEEHLELLGKMVWDYTMVLFTRGDELGSIPIEQKIQNGGQSFQKLLERCGKRFHVLENKRRGDDGTQVKELLKKIEVMVKERGGGHYESAPLLLGLEAEGKRRARERRKKQRLMEAQTQRGIIKVVLTADILQAEDLDEKHLCSRGSRRLPELRLILLGERETGKSSAGNTILGGAVHFQIGQATEECSRKQAEVSGRLVTVVDVPGWEGGPEGITPERVRREVRVSVTLCPPGPHALLLTLRVDALVRATAVKEHLELLGEDVWKYTILLFTRGDQLREGVTIEQHIQGGGRDLHWLLEKCGNRYHVISSLCLEGKRSTVQVTGLLETIEKMVAGNQCEAFSPLMQEIEELGKQKNERFNLKLKEVNEKLQRQEMELKRMREREVKSIRGFFDRRRDKGRSAEKASAEKEETTDREDDRRSITSELEERMTWLTEDKEREIHELGLENNRVIAALKQVYREKDELVMQLEEKERESEELREKVDELQVKVLELERVSMLKEHERKEREDELVTRHENAGKEIIMLKEKLDHKKKGRRRTKEEA</sequence>
<dbReference type="GO" id="GO:0005525">
    <property type="term" value="F:GTP binding"/>
    <property type="evidence" value="ECO:0007669"/>
    <property type="project" value="UniProtKB-KW"/>
</dbReference>
<dbReference type="InterPro" id="IPR045058">
    <property type="entry name" value="GIMA/IAN/Toc"/>
</dbReference>
<dbReference type="AlphaFoldDB" id="A0AAD9DXR5"/>
<feature type="coiled-coil region" evidence="4">
    <location>
        <begin position="591"/>
        <end position="647"/>
    </location>
</feature>
<feature type="compositionally biased region" description="Polar residues" evidence="5">
    <location>
        <begin position="1"/>
        <end position="19"/>
    </location>
</feature>
<evidence type="ECO:0000313" key="8">
    <source>
        <dbReference type="Proteomes" id="UP001239994"/>
    </source>
</evidence>
<keyword evidence="2" id="KW-0547">Nucleotide-binding</keyword>
<keyword evidence="3" id="KW-0342">GTP-binding</keyword>
<protein>
    <recommendedName>
        <fullName evidence="6">AIG1-type G domain-containing protein</fullName>
    </recommendedName>
</protein>
<dbReference type="SUPFAM" id="SSF52540">
    <property type="entry name" value="P-loop containing nucleoside triphosphate hydrolases"/>
    <property type="match status" value="2"/>
</dbReference>
<feature type="domain" description="AIG1-type G" evidence="6">
    <location>
        <begin position="288"/>
        <end position="489"/>
    </location>
</feature>
<dbReference type="FunFam" id="3.40.50.300:FF:001809">
    <property type="entry name" value="Si:ch1073-365p7.2"/>
    <property type="match status" value="1"/>
</dbReference>
<dbReference type="PANTHER" id="PTHR10903">
    <property type="entry name" value="GTPASE, IMAP FAMILY MEMBER-RELATED"/>
    <property type="match status" value="1"/>
</dbReference>
<comment type="caution">
    <text evidence="7">The sequence shown here is derived from an EMBL/GenBank/DDBJ whole genome shotgun (WGS) entry which is preliminary data.</text>
</comment>
<keyword evidence="8" id="KW-1185">Reference proteome</keyword>
<evidence type="ECO:0000256" key="3">
    <source>
        <dbReference type="ARBA" id="ARBA00023134"/>
    </source>
</evidence>
<evidence type="ECO:0000256" key="1">
    <source>
        <dbReference type="ARBA" id="ARBA00008535"/>
    </source>
</evidence>
<feature type="coiled-coil region" evidence="4">
    <location>
        <begin position="495"/>
        <end position="522"/>
    </location>
</feature>
<comment type="similarity">
    <text evidence="1">Belongs to the TRAFAC class TrmE-Era-EngA-EngB-Septin-like GTPase superfamily. AIG1/Toc34/Toc159-like paraseptin GTPase family. IAN subfamily.</text>
</comment>
<dbReference type="Proteomes" id="UP001239994">
    <property type="component" value="Unassembled WGS sequence"/>
</dbReference>
<organism evidence="7 8">
    <name type="scientific">Electrophorus voltai</name>
    <dbReference type="NCBI Taxonomy" id="2609070"/>
    <lineage>
        <taxon>Eukaryota</taxon>
        <taxon>Metazoa</taxon>
        <taxon>Chordata</taxon>
        <taxon>Craniata</taxon>
        <taxon>Vertebrata</taxon>
        <taxon>Euteleostomi</taxon>
        <taxon>Actinopterygii</taxon>
        <taxon>Neopterygii</taxon>
        <taxon>Teleostei</taxon>
        <taxon>Ostariophysi</taxon>
        <taxon>Gymnotiformes</taxon>
        <taxon>Gymnotoidei</taxon>
        <taxon>Gymnotidae</taxon>
        <taxon>Electrophorus</taxon>
    </lineage>
</organism>
<dbReference type="InterPro" id="IPR006703">
    <property type="entry name" value="G_AIG1"/>
</dbReference>
<feature type="compositionally biased region" description="Basic residues" evidence="5">
    <location>
        <begin position="670"/>
        <end position="682"/>
    </location>
</feature>
<evidence type="ECO:0000313" key="7">
    <source>
        <dbReference type="EMBL" id="KAK1796864.1"/>
    </source>
</evidence>
<evidence type="ECO:0000259" key="6">
    <source>
        <dbReference type="PROSITE" id="PS51720"/>
    </source>
</evidence>
<dbReference type="PROSITE" id="PS51720">
    <property type="entry name" value="G_AIG1"/>
    <property type="match status" value="2"/>
</dbReference>
<keyword evidence="4" id="KW-0175">Coiled coil</keyword>
<gene>
    <name evidence="7" type="ORF">P4O66_000952</name>
</gene>
<feature type="region of interest" description="Disordered" evidence="5">
    <location>
        <begin position="1"/>
        <end position="28"/>
    </location>
</feature>
<feature type="region of interest" description="Disordered" evidence="5">
    <location>
        <begin position="535"/>
        <end position="561"/>
    </location>
</feature>
<reference evidence="7" key="1">
    <citation type="submission" date="2023-03" db="EMBL/GenBank/DDBJ databases">
        <title>Electrophorus voltai genome.</title>
        <authorList>
            <person name="Bian C."/>
        </authorList>
    </citation>
    <scope>NUCLEOTIDE SEQUENCE</scope>
    <source>
        <strain evidence="7">CB-2022</strain>
        <tissue evidence="7">Muscle</tissue>
    </source>
</reference>
<dbReference type="Gene3D" id="3.40.50.300">
    <property type="entry name" value="P-loop containing nucleotide triphosphate hydrolases"/>
    <property type="match status" value="2"/>
</dbReference>